<sequence>INGRGYKGGGGGGARWGSEGEEG</sequence>
<comment type="caution">
    <text evidence="2">The sequence shown here is derived from an EMBL/GenBank/DDBJ whole genome shotgun (WGS) entry which is preliminary data.</text>
</comment>
<proteinExistence type="predicted"/>
<keyword evidence="3" id="KW-1185">Reference proteome</keyword>
<dbReference type="Proteomes" id="UP000265520">
    <property type="component" value="Unassembled WGS sequence"/>
</dbReference>
<organism evidence="2 3">
    <name type="scientific">Trifolium medium</name>
    <dbReference type="NCBI Taxonomy" id="97028"/>
    <lineage>
        <taxon>Eukaryota</taxon>
        <taxon>Viridiplantae</taxon>
        <taxon>Streptophyta</taxon>
        <taxon>Embryophyta</taxon>
        <taxon>Tracheophyta</taxon>
        <taxon>Spermatophyta</taxon>
        <taxon>Magnoliopsida</taxon>
        <taxon>eudicotyledons</taxon>
        <taxon>Gunneridae</taxon>
        <taxon>Pentapetalae</taxon>
        <taxon>rosids</taxon>
        <taxon>fabids</taxon>
        <taxon>Fabales</taxon>
        <taxon>Fabaceae</taxon>
        <taxon>Papilionoideae</taxon>
        <taxon>50 kb inversion clade</taxon>
        <taxon>NPAAA clade</taxon>
        <taxon>Hologalegina</taxon>
        <taxon>IRL clade</taxon>
        <taxon>Trifolieae</taxon>
        <taxon>Trifolium</taxon>
    </lineage>
</organism>
<feature type="compositionally biased region" description="Gly residues" evidence="1">
    <location>
        <begin position="1"/>
        <end position="15"/>
    </location>
</feature>
<reference evidence="2 3" key="1">
    <citation type="journal article" date="2018" name="Front. Plant Sci.">
        <title>Red Clover (Trifolium pratense) and Zigzag Clover (T. medium) - A Picture of Genomic Similarities and Differences.</title>
        <authorList>
            <person name="Dluhosova J."/>
            <person name="Istvanek J."/>
            <person name="Nedelnik J."/>
            <person name="Repkova J."/>
        </authorList>
    </citation>
    <scope>NUCLEOTIDE SEQUENCE [LARGE SCALE GENOMIC DNA]</scope>
    <source>
        <strain evidence="3">cv. 10/8</strain>
        <tissue evidence="2">Leaf</tissue>
    </source>
</reference>
<dbReference type="EMBL" id="LXQA011308503">
    <property type="protein sequence ID" value="MCI92719.1"/>
    <property type="molecule type" value="Genomic_DNA"/>
</dbReference>
<evidence type="ECO:0000256" key="1">
    <source>
        <dbReference type="SAM" id="MobiDB-lite"/>
    </source>
</evidence>
<accession>A0A392VZ03</accession>
<feature type="region of interest" description="Disordered" evidence="1">
    <location>
        <begin position="1"/>
        <end position="23"/>
    </location>
</feature>
<evidence type="ECO:0000313" key="2">
    <source>
        <dbReference type="EMBL" id="MCI92719.1"/>
    </source>
</evidence>
<evidence type="ECO:0000313" key="3">
    <source>
        <dbReference type="Proteomes" id="UP000265520"/>
    </source>
</evidence>
<protein>
    <submittedName>
        <fullName evidence="2">Uncharacterized protein</fullName>
    </submittedName>
</protein>
<dbReference type="AlphaFoldDB" id="A0A392VZ03"/>
<feature type="non-terminal residue" evidence="2">
    <location>
        <position position="1"/>
    </location>
</feature>
<name>A0A392VZ03_9FABA</name>